<protein>
    <submittedName>
        <fullName evidence="1">Helix-turn-helix transcriptional regulator</fullName>
    </submittedName>
</protein>
<organism evidence="1 2">
    <name type="scientific">Chromobacterium aquaticum</name>
    <dbReference type="NCBI Taxonomy" id="467180"/>
    <lineage>
        <taxon>Bacteria</taxon>
        <taxon>Pseudomonadati</taxon>
        <taxon>Pseudomonadota</taxon>
        <taxon>Betaproteobacteria</taxon>
        <taxon>Neisseriales</taxon>
        <taxon>Chromobacteriaceae</taxon>
        <taxon>Chromobacterium</taxon>
    </lineage>
</organism>
<evidence type="ECO:0000313" key="2">
    <source>
        <dbReference type="Proteomes" id="UP001595999"/>
    </source>
</evidence>
<name>A0ABV8ZUD4_9NEIS</name>
<sequence>MSGILCTMKEIRRLTGFHPATIYRKIKKNEFPEPIKIGTASRWPEEDYAKWRAEYISKQRADPTDKLCE</sequence>
<keyword evidence="2" id="KW-1185">Reference proteome</keyword>
<dbReference type="Proteomes" id="UP001595999">
    <property type="component" value="Unassembled WGS sequence"/>
</dbReference>
<dbReference type="Pfam" id="PF05930">
    <property type="entry name" value="Phage_AlpA"/>
    <property type="match status" value="1"/>
</dbReference>
<reference evidence="2" key="1">
    <citation type="journal article" date="2019" name="Int. J. Syst. Evol. Microbiol.">
        <title>The Global Catalogue of Microorganisms (GCM) 10K type strain sequencing project: providing services to taxonomists for standard genome sequencing and annotation.</title>
        <authorList>
            <consortium name="The Broad Institute Genomics Platform"/>
            <consortium name="The Broad Institute Genome Sequencing Center for Infectious Disease"/>
            <person name="Wu L."/>
            <person name="Ma J."/>
        </authorList>
    </citation>
    <scope>NUCLEOTIDE SEQUENCE [LARGE SCALE GENOMIC DNA]</scope>
    <source>
        <strain evidence="2">CGMCC 4.7608</strain>
    </source>
</reference>
<dbReference type="InterPro" id="IPR009061">
    <property type="entry name" value="DNA-bd_dom_put_sf"/>
</dbReference>
<comment type="caution">
    <text evidence="1">The sequence shown here is derived from an EMBL/GenBank/DDBJ whole genome shotgun (WGS) entry which is preliminary data.</text>
</comment>
<evidence type="ECO:0000313" key="1">
    <source>
        <dbReference type="EMBL" id="MFC4490063.1"/>
    </source>
</evidence>
<dbReference type="SUPFAM" id="SSF46955">
    <property type="entry name" value="Putative DNA-binding domain"/>
    <property type="match status" value="1"/>
</dbReference>
<dbReference type="RefSeq" id="WP_048411544.1">
    <property type="nucleotide sequence ID" value="NZ_JAJOHW010000011.1"/>
</dbReference>
<dbReference type="Gene3D" id="1.10.238.160">
    <property type="match status" value="1"/>
</dbReference>
<accession>A0ABV8ZUD4</accession>
<proteinExistence type="predicted"/>
<dbReference type="InterPro" id="IPR010260">
    <property type="entry name" value="AlpA"/>
</dbReference>
<dbReference type="EMBL" id="JBHSEK010000005">
    <property type="protein sequence ID" value="MFC4490063.1"/>
    <property type="molecule type" value="Genomic_DNA"/>
</dbReference>
<gene>
    <name evidence="1" type="ORF">ACFO0R_10565</name>
</gene>